<evidence type="ECO:0000256" key="2">
    <source>
        <dbReference type="SAM" id="SignalP"/>
    </source>
</evidence>
<sequence>MKRRIAHYVLAAAAAVGGPLAQAEIVKCVDSKGHVTLTDLPCNGSAFLVQQTGSSTGGQTGSSADTTLGPEYYREPAAPPDPLRVGAVRIHLSPSEFGPSSSAKARFARMTRPAPSQTFIVDTATLRAAHSTLAMPAVGGAQVAAR</sequence>
<feature type="region of interest" description="Disordered" evidence="1">
    <location>
        <begin position="52"/>
        <end position="80"/>
    </location>
</feature>
<feature type="chain" id="PRO_5021278642" evidence="2">
    <location>
        <begin position="24"/>
        <end position="146"/>
    </location>
</feature>
<dbReference type="OrthoDB" id="8781169at2"/>
<dbReference type="AlphaFoldDB" id="A0A4Y9S7E3"/>
<dbReference type="EMBL" id="SPVF01000184">
    <property type="protein sequence ID" value="TFW17426.1"/>
    <property type="molecule type" value="Genomic_DNA"/>
</dbReference>
<protein>
    <submittedName>
        <fullName evidence="4">DUF4124 domain-containing protein</fullName>
    </submittedName>
</protein>
<proteinExistence type="predicted"/>
<organism evidence="4 5">
    <name type="scientific">Zemynaea arenosa</name>
    <dbReference type="NCBI Taxonomy" id="2561931"/>
    <lineage>
        <taxon>Bacteria</taxon>
        <taxon>Pseudomonadati</taxon>
        <taxon>Pseudomonadota</taxon>
        <taxon>Betaproteobacteria</taxon>
        <taxon>Burkholderiales</taxon>
        <taxon>Oxalobacteraceae</taxon>
        <taxon>Telluria group</taxon>
        <taxon>Zemynaea</taxon>
    </lineage>
</organism>
<feature type="signal peptide" evidence="2">
    <location>
        <begin position="1"/>
        <end position="23"/>
    </location>
</feature>
<dbReference type="InterPro" id="IPR025392">
    <property type="entry name" value="DUF4124"/>
</dbReference>
<evidence type="ECO:0000313" key="4">
    <source>
        <dbReference type="EMBL" id="TFW17426.1"/>
    </source>
</evidence>
<feature type="domain" description="DUF4124" evidence="3">
    <location>
        <begin position="13"/>
        <end position="44"/>
    </location>
</feature>
<keyword evidence="2" id="KW-0732">Signal</keyword>
<accession>A0A4Y9S7E3</accession>
<gene>
    <name evidence="4" type="ORF">E4L96_14565</name>
</gene>
<keyword evidence="5" id="KW-1185">Reference proteome</keyword>
<name>A0A4Y9S7E3_9BURK</name>
<comment type="caution">
    <text evidence="4">The sequence shown here is derived from an EMBL/GenBank/DDBJ whole genome shotgun (WGS) entry which is preliminary data.</text>
</comment>
<evidence type="ECO:0000259" key="3">
    <source>
        <dbReference type="Pfam" id="PF13511"/>
    </source>
</evidence>
<dbReference type="Proteomes" id="UP000298438">
    <property type="component" value="Unassembled WGS sequence"/>
</dbReference>
<evidence type="ECO:0000256" key="1">
    <source>
        <dbReference type="SAM" id="MobiDB-lite"/>
    </source>
</evidence>
<dbReference type="RefSeq" id="WP_135207952.1">
    <property type="nucleotide sequence ID" value="NZ_SPVF01000184.1"/>
</dbReference>
<reference evidence="4 5" key="1">
    <citation type="submission" date="2019-03" db="EMBL/GenBank/DDBJ databases">
        <title>Draft Genome Sequence of Massilia arenosa sp. nov., a Novel Massilia Species Isolated from a Sandy-loam Maize Soil.</title>
        <authorList>
            <person name="Raths R."/>
            <person name="Peta V."/>
            <person name="Bucking H."/>
        </authorList>
    </citation>
    <scope>NUCLEOTIDE SEQUENCE [LARGE SCALE GENOMIC DNA]</scope>
    <source>
        <strain evidence="4 5">MC02</strain>
    </source>
</reference>
<dbReference type="Pfam" id="PF13511">
    <property type="entry name" value="DUF4124"/>
    <property type="match status" value="1"/>
</dbReference>
<evidence type="ECO:0000313" key="5">
    <source>
        <dbReference type="Proteomes" id="UP000298438"/>
    </source>
</evidence>